<protein>
    <submittedName>
        <fullName evidence="3">Uncharacterized protein</fullName>
    </submittedName>
</protein>
<keyword evidence="4" id="KW-1185">Reference proteome</keyword>
<dbReference type="OrthoDB" id="3564727at2759"/>
<evidence type="ECO:0000313" key="3">
    <source>
        <dbReference type="EMBL" id="PMD61136.1"/>
    </source>
</evidence>
<name>A0A2J6TDM5_9HELO</name>
<organism evidence="3 4">
    <name type="scientific">Hyaloscypha bicolor E</name>
    <dbReference type="NCBI Taxonomy" id="1095630"/>
    <lineage>
        <taxon>Eukaryota</taxon>
        <taxon>Fungi</taxon>
        <taxon>Dikarya</taxon>
        <taxon>Ascomycota</taxon>
        <taxon>Pezizomycotina</taxon>
        <taxon>Leotiomycetes</taxon>
        <taxon>Helotiales</taxon>
        <taxon>Hyaloscyphaceae</taxon>
        <taxon>Hyaloscypha</taxon>
        <taxon>Hyaloscypha bicolor</taxon>
    </lineage>
</organism>
<feature type="coiled-coil region" evidence="1">
    <location>
        <begin position="214"/>
        <end position="241"/>
    </location>
</feature>
<sequence length="292" mass="32502">MERAEDELERIMYRGAPPRKRVREAVSSSSSSSSTSNTSDDESEPGFLIPDEPPPPSPKPLLATMSSGKQVVVPRPNLPIALQDVIEFLHHFKIFKGLISGDFNRSQGAMLAVLTKWNSVYSIAQDPHMESAEAIGEKAGSNLALRCIITKQERLLRPLYDYFNNLDLQAEKNLRDMTAKDMDEYAEYGPISWYHMQAMQRRFACSAKDGIVQISRKEQAKREEEKQAAKLLAEIEATKAIENRGGIVFGSGGGARGGFDFNMEVQVTDEFTFKPYEGGDLGEVEFDLDGTP</sequence>
<feature type="compositionally biased region" description="Low complexity" evidence="2">
    <location>
        <begin position="27"/>
        <end position="38"/>
    </location>
</feature>
<evidence type="ECO:0000256" key="1">
    <source>
        <dbReference type="SAM" id="Coils"/>
    </source>
</evidence>
<dbReference type="EMBL" id="KZ613786">
    <property type="protein sequence ID" value="PMD61136.1"/>
    <property type="molecule type" value="Genomic_DNA"/>
</dbReference>
<dbReference type="GeneID" id="36594768"/>
<dbReference type="STRING" id="1095630.A0A2J6TDM5"/>
<reference evidence="3 4" key="1">
    <citation type="submission" date="2016-04" db="EMBL/GenBank/DDBJ databases">
        <title>A degradative enzymes factory behind the ericoid mycorrhizal symbiosis.</title>
        <authorList>
            <consortium name="DOE Joint Genome Institute"/>
            <person name="Martino E."/>
            <person name="Morin E."/>
            <person name="Grelet G."/>
            <person name="Kuo A."/>
            <person name="Kohler A."/>
            <person name="Daghino S."/>
            <person name="Barry K."/>
            <person name="Choi C."/>
            <person name="Cichocki N."/>
            <person name="Clum A."/>
            <person name="Copeland A."/>
            <person name="Hainaut M."/>
            <person name="Haridas S."/>
            <person name="Labutti K."/>
            <person name="Lindquist E."/>
            <person name="Lipzen A."/>
            <person name="Khouja H.-R."/>
            <person name="Murat C."/>
            <person name="Ohm R."/>
            <person name="Olson A."/>
            <person name="Spatafora J."/>
            <person name="Veneault-Fourrey C."/>
            <person name="Henrissat B."/>
            <person name="Grigoriev I."/>
            <person name="Martin F."/>
            <person name="Perotto S."/>
        </authorList>
    </citation>
    <scope>NUCLEOTIDE SEQUENCE [LARGE SCALE GENOMIC DNA]</scope>
    <source>
        <strain evidence="3 4">E</strain>
    </source>
</reference>
<evidence type="ECO:0000313" key="4">
    <source>
        <dbReference type="Proteomes" id="UP000235371"/>
    </source>
</evidence>
<feature type="region of interest" description="Disordered" evidence="2">
    <location>
        <begin position="1"/>
        <end position="63"/>
    </location>
</feature>
<dbReference type="Proteomes" id="UP000235371">
    <property type="component" value="Unassembled WGS sequence"/>
</dbReference>
<keyword evidence="1" id="KW-0175">Coiled coil</keyword>
<accession>A0A2J6TDM5</accession>
<proteinExistence type="predicted"/>
<evidence type="ECO:0000256" key="2">
    <source>
        <dbReference type="SAM" id="MobiDB-lite"/>
    </source>
</evidence>
<dbReference type="RefSeq" id="XP_024738040.1">
    <property type="nucleotide sequence ID" value="XM_024886691.1"/>
</dbReference>
<gene>
    <name evidence="3" type="ORF">K444DRAFT_662309</name>
</gene>
<dbReference type="InParanoid" id="A0A2J6TDM5"/>
<dbReference type="AlphaFoldDB" id="A0A2J6TDM5"/>